<dbReference type="InterPro" id="IPR051637">
    <property type="entry name" value="Ank_repeat_dom-contain_49"/>
</dbReference>
<dbReference type="Gene3D" id="1.25.40.20">
    <property type="entry name" value="Ankyrin repeat-containing domain"/>
    <property type="match status" value="1"/>
</dbReference>
<dbReference type="Pfam" id="PF07525">
    <property type="entry name" value="SOCS_box"/>
    <property type="match status" value="1"/>
</dbReference>
<dbReference type="EMBL" id="MRZV01000063">
    <property type="protein sequence ID" value="PIK60205.1"/>
    <property type="molecule type" value="Genomic_DNA"/>
</dbReference>
<dbReference type="Proteomes" id="UP000230750">
    <property type="component" value="Unassembled WGS sequence"/>
</dbReference>
<feature type="domain" description="SOCS box" evidence="4">
    <location>
        <begin position="244"/>
        <end position="286"/>
    </location>
</feature>
<dbReference type="SMART" id="SM00248">
    <property type="entry name" value="ANK"/>
    <property type="match status" value="5"/>
</dbReference>
<reference evidence="5 6" key="1">
    <citation type="journal article" date="2017" name="PLoS Biol.">
        <title>The sea cucumber genome provides insights into morphological evolution and visceral regeneration.</title>
        <authorList>
            <person name="Zhang X."/>
            <person name="Sun L."/>
            <person name="Yuan J."/>
            <person name="Sun Y."/>
            <person name="Gao Y."/>
            <person name="Zhang L."/>
            <person name="Li S."/>
            <person name="Dai H."/>
            <person name="Hamel J.F."/>
            <person name="Liu C."/>
            <person name="Yu Y."/>
            <person name="Liu S."/>
            <person name="Lin W."/>
            <person name="Guo K."/>
            <person name="Jin S."/>
            <person name="Xu P."/>
            <person name="Storey K.B."/>
            <person name="Huan P."/>
            <person name="Zhang T."/>
            <person name="Zhou Y."/>
            <person name="Zhang J."/>
            <person name="Lin C."/>
            <person name="Li X."/>
            <person name="Xing L."/>
            <person name="Huo D."/>
            <person name="Sun M."/>
            <person name="Wang L."/>
            <person name="Mercier A."/>
            <person name="Li F."/>
            <person name="Yang H."/>
            <person name="Xiang J."/>
        </authorList>
    </citation>
    <scope>NUCLEOTIDE SEQUENCE [LARGE SCALE GENOMIC DNA]</scope>
    <source>
        <strain evidence="5">Shaxun</strain>
        <tissue evidence="5">Muscle</tissue>
    </source>
</reference>
<dbReference type="Gene3D" id="1.10.750.20">
    <property type="entry name" value="SOCS box"/>
    <property type="match status" value="1"/>
</dbReference>
<dbReference type="PANTHER" id="PTHR24180">
    <property type="entry name" value="CYCLIN-DEPENDENT KINASE INHIBITOR 2C-RELATED"/>
    <property type="match status" value="1"/>
</dbReference>
<dbReference type="STRING" id="307972.A0A2G8LJ01"/>
<dbReference type="CDD" id="cd03587">
    <property type="entry name" value="SOCS"/>
    <property type="match status" value="1"/>
</dbReference>
<name>A0A2G8LJ01_STIJA</name>
<evidence type="ECO:0000313" key="5">
    <source>
        <dbReference type="EMBL" id="PIK60205.1"/>
    </source>
</evidence>
<feature type="repeat" description="ANK" evidence="3">
    <location>
        <begin position="80"/>
        <end position="112"/>
    </location>
</feature>
<dbReference type="SMART" id="SM00253">
    <property type="entry name" value="SOCS"/>
    <property type="match status" value="1"/>
</dbReference>
<dbReference type="PROSITE" id="PS50297">
    <property type="entry name" value="ANK_REP_REGION"/>
    <property type="match status" value="3"/>
</dbReference>
<dbReference type="AlphaFoldDB" id="A0A2G8LJ01"/>
<dbReference type="InterPro" id="IPR002110">
    <property type="entry name" value="Ankyrin_rpt"/>
</dbReference>
<dbReference type="SUPFAM" id="SSF158235">
    <property type="entry name" value="SOCS box-like"/>
    <property type="match status" value="1"/>
</dbReference>
<dbReference type="InterPro" id="IPR001496">
    <property type="entry name" value="SOCS_box"/>
</dbReference>
<sequence length="286" mass="31968">MQFGTEDDYPLYDSAIHQAASNGDITIIRNLLDGPGRTQRVNLKNYLGCTPLRLAASKGHWECVQLLLQSGASIEEGDRKGQTALFMAIAGNHIECVKLLLAAGADPNGRRENMCTPLYLAACAGFVECIDLLLDAHADVNRKHTDVDWLTFLTDPLCVSIEKNHFECFRLLLMAGADMSCGQGVSGLRHLTLQALQKNDPRYLQMLLEFGLSLQITDLNHQQFTLQKEKFTPGMYTFLQIALSNVRPLQDLCRFTVRRAIGLRNMSCLVKKLPLPGKLQDFIVFR</sequence>
<dbReference type="PRINTS" id="PR01415">
    <property type="entry name" value="ANKYRIN"/>
</dbReference>
<dbReference type="OrthoDB" id="5406014at2759"/>
<dbReference type="InterPro" id="IPR036036">
    <property type="entry name" value="SOCS_box-like_dom_sf"/>
</dbReference>
<evidence type="ECO:0000256" key="1">
    <source>
        <dbReference type="ARBA" id="ARBA00022737"/>
    </source>
</evidence>
<dbReference type="InterPro" id="IPR036770">
    <property type="entry name" value="Ankyrin_rpt-contain_sf"/>
</dbReference>
<gene>
    <name evidence="5" type="ORF">BSL78_02832</name>
</gene>
<organism evidence="5 6">
    <name type="scientific">Stichopus japonicus</name>
    <name type="common">Sea cucumber</name>
    <dbReference type="NCBI Taxonomy" id="307972"/>
    <lineage>
        <taxon>Eukaryota</taxon>
        <taxon>Metazoa</taxon>
        <taxon>Echinodermata</taxon>
        <taxon>Eleutherozoa</taxon>
        <taxon>Echinozoa</taxon>
        <taxon>Holothuroidea</taxon>
        <taxon>Aspidochirotacea</taxon>
        <taxon>Aspidochirotida</taxon>
        <taxon>Stichopodidae</taxon>
        <taxon>Apostichopus</taxon>
    </lineage>
</organism>
<evidence type="ECO:0000256" key="2">
    <source>
        <dbReference type="ARBA" id="ARBA00023043"/>
    </source>
</evidence>
<dbReference type="SUPFAM" id="SSF48403">
    <property type="entry name" value="Ankyrin repeat"/>
    <property type="match status" value="1"/>
</dbReference>
<evidence type="ECO:0000259" key="4">
    <source>
        <dbReference type="PROSITE" id="PS50225"/>
    </source>
</evidence>
<dbReference type="FunFam" id="1.10.750.20:FF:000001">
    <property type="entry name" value="Ankyrin repeat and SOCS box containing 1"/>
    <property type="match status" value="1"/>
</dbReference>
<proteinExistence type="predicted"/>
<evidence type="ECO:0000313" key="6">
    <source>
        <dbReference type="Proteomes" id="UP000230750"/>
    </source>
</evidence>
<dbReference type="PANTHER" id="PTHR24180:SF45">
    <property type="entry name" value="POLY [ADP-RIBOSE] POLYMERASE TANKYRASE"/>
    <property type="match status" value="1"/>
</dbReference>
<dbReference type="GO" id="GO:0035556">
    <property type="term" value="P:intracellular signal transduction"/>
    <property type="evidence" value="ECO:0007669"/>
    <property type="project" value="InterPro"/>
</dbReference>
<dbReference type="PROSITE" id="PS50225">
    <property type="entry name" value="SOCS"/>
    <property type="match status" value="1"/>
</dbReference>
<feature type="repeat" description="ANK" evidence="3">
    <location>
        <begin position="47"/>
        <end position="79"/>
    </location>
</feature>
<dbReference type="Pfam" id="PF12796">
    <property type="entry name" value="Ank_2"/>
    <property type="match status" value="2"/>
</dbReference>
<accession>A0A2G8LJ01</accession>
<comment type="caution">
    <text evidence="5">The sequence shown here is derived from an EMBL/GenBank/DDBJ whole genome shotgun (WGS) entry which is preliminary data.</text>
</comment>
<protein>
    <submittedName>
        <fullName evidence="5">Putative ankyrin repeat and SOCS box protein 1-like</fullName>
    </submittedName>
</protein>
<keyword evidence="2 3" id="KW-0040">ANK repeat</keyword>
<feature type="repeat" description="ANK" evidence="3">
    <location>
        <begin position="113"/>
        <end position="145"/>
    </location>
</feature>
<dbReference type="SMART" id="SM00969">
    <property type="entry name" value="SOCS_box"/>
    <property type="match status" value="1"/>
</dbReference>
<evidence type="ECO:0000256" key="3">
    <source>
        <dbReference type="PROSITE-ProRule" id="PRU00023"/>
    </source>
</evidence>
<dbReference type="PROSITE" id="PS50088">
    <property type="entry name" value="ANK_REPEAT"/>
    <property type="match status" value="3"/>
</dbReference>
<keyword evidence="6" id="KW-1185">Reference proteome</keyword>
<keyword evidence="1" id="KW-0677">Repeat</keyword>